<dbReference type="PANTHER" id="PTHR30055:SF227">
    <property type="entry name" value="TRANSCRIPTIONAL REGULATORY PROTEIN (PROBABLY TETR-FAMILY)-RELATED"/>
    <property type="match status" value="1"/>
</dbReference>
<dbReference type="PRINTS" id="PR00455">
    <property type="entry name" value="HTHTETR"/>
</dbReference>
<dbReference type="GO" id="GO:0000976">
    <property type="term" value="F:transcription cis-regulatory region binding"/>
    <property type="evidence" value="ECO:0007669"/>
    <property type="project" value="TreeGrafter"/>
</dbReference>
<dbReference type="SUPFAM" id="SSF48498">
    <property type="entry name" value="Tetracyclin repressor-like, C-terminal domain"/>
    <property type="match status" value="1"/>
</dbReference>
<dbReference type="SUPFAM" id="SSF46689">
    <property type="entry name" value="Homeodomain-like"/>
    <property type="match status" value="1"/>
</dbReference>
<dbReference type="OrthoDB" id="4709704at2"/>
<feature type="DNA-binding region" description="H-T-H motif" evidence="2">
    <location>
        <begin position="97"/>
        <end position="116"/>
    </location>
</feature>
<feature type="region of interest" description="Disordered" evidence="3">
    <location>
        <begin position="52"/>
        <end position="74"/>
    </location>
</feature>
<evidence type="ECO:0000313" key="5">
    <source>
        <dbReference type="EMBL" id="KAA0020101.1"/>
    </source>
</evidence>
<dbReference type="PROSITE" id="PS50977">
    <property type="entry name" value="HTH_TETR_2"/>
    <property type="match status" value="1"/>
</dbReference>
<evidence type="ECO:0000256" key="3">
    <source>
        <dbReference type="SAM" id="MobiDB-lite"/>
    </source>
</evidence>
<dbReference type="EMBL" id="VLNY01000014">
    <property type="protein sequence ID" value="KAA0020101.1"/>
    <property type="molecule type" value="Genomic_DNA"/>
</dbReference>
<evidence type="ECO:0000259" key="4">
    <source>
        <dbReference type="PROSITE" id="PS50977"/>
    </source>
</evidence>
<evidence type="ECO:0000256" key="1">
    <source>
        <dbReference type="ARBA" id="ARBA00023125"/>
    </source>
</evidence>
<dbReference type="PANTHER" id="PTHR30055">
    <property type="entry name" value="HTH-TYPE TRANSCRIPTIONAL REGULATOR RUTR"/>
    <property type="match status" value="1"/>
</dbReference>
<accession>A0A5A7S3W9</accession>
<dbReference type="AlphaFoldDB" id="A0A5A7S3W9"/>
<feature type="domain" description="HTH tetR-type" evidence="4">
    <location>
        <begin position="75"/>
        <end position="134"/>
    </location>
</feature>
<sequence length="298" mass="32441">MSARDSDKLRVLRNCTCGVLGNHHVRPRCLYVDSRLGALKYETYITREEVDVTRTTPATAPRRRGRPPGPPVDPEIRRENILDAAERVIARTGPAIAFADIATEAGFARTAVYAVFPDRDSLLSALTVRHTDRIIAVANDILARPLPLREVFRELVEMICTFVADNPQLHPALMQGLHAPQNGGHRPLFTRNADWATAVFEVVLDSVGADRRSARTWAGATVGALLLAAEDWSAEPRVSKTELVDQLTAFIWPAIESVGGDALSGPLIACVSFRNPGGNTRDQLPAQAAGTLSRNPNT</sequence>
<proteinExistence type="predicted"/>
<dbReference type="InterPro" id="IPR009057">
    <property type="entry name" value="Homeodomain-like_sf"/>
</dbReference>
<evidence type="ECO:0000256" key="2">
    <source>
        <dbReference type="PROSITE-ProRule" id="PRU00335"/>
    </source>
</evidence>
<protein>
    <submittedName>
        <fullName evidence="5">TetR/AcrR family transcriptional regulator</fullName>
    </submittedName>
</protein>
<keyword evidence="6" id="KW-1185">Reference proteome</keyword>
<dbReference type="GO" id="GO:0003700">
    <property type="term" value="F:DNA-binding transcription factor activity"/>
    <property type="evidence" value="ECO:0007669"/>
    <property type="project" value="TreeGrafter"/>
</dbReference>
<dbReference type="InterPro" id="IPR036271">
    <property type="entry name" value="Tet_transcr_reg_TetR-rel_C_sf"/>
</dbReference>
<reference evidence="5 6" key="1">
    <citation type="submission" date="2019-07" db="EMBL/GenBank/DDBJ databases">
        <title>Rhodococcus cavernicolus sp. nov., isolated from a cave.</title>
        <authorList>
            <person name="Lee S.D."/>
        </authorList>
    </citation>
    <scope>NUCLEOTIDE SEQUENCE [LARGE SCALE GENOMIC DNA]</scope>
    <source>
        <strain evidence="5 6">C1-24</strain>
    </source>
</reference>
<dbReference type="Pfam" id="PF00440">
    <property type="entry name" value="TetR_N"/>
    <property type="match status" value="1"/>
</dbReference>
<gene>
    <name evidence="5" type="ORF">FOY51_21955</name>
</gene>
<name>A0A5A7S3W9_9NOCA</name>
<keyword evidence="1 2" id="KW-0238">DNA-binding</keyword>
<dbReference type="InterPro" id="IPR001647">
    <property type="entry name" value="HTH_TetR"/>
</dbReference>
<evidence type="ECO:0000313" key="6">
    <source>
        <dbReference type="Proteomes" id="UP000322244"/>
    </source>
</evidence>
<dbReference type="Gene3D" id="1.10.357.10">
    <property type="entry name" value="Tetracycline Repressor, domain 2"/>
    <property type="match status" value="1"/>
</dbReference>
<dbReference type="Proteomes" id="UP000322244">
    <property type="component" value="Unassembled WGS sequence"/>
</dbReference>
<dbReference type="InterPro" id="IPR050109">
    <property type="entry name" value="HTH-type_TetR-like_transc_reg"/>
</dbReference>
<organism evidence="5 6">
    <name type="scientific">Antrihabitans cavernicola</name>
    <dbReference type="NCBI Taxonomy" id="2495913"/>
    <lineage>
        <taxon>Bacteria</taxon>
        <taxon>Bacillati</taxon>
        <taxon>Actinomycetota</taxon>
        <taxon>Actinomycetes</taxon>
        <taxon>Mycobacteriales</taxon>
        <taxon>Nocardiaceae</taxon>
        <taxon>Antrihabitans</taxon>
    </lineage>
</organism>
<comment type="caution">
    <text evidence="5">The sequence shown here is derived from an EMBL/GenBank/DDBJ whole genome shotgun (WGS) entry which is preliminary data.</text>
</comment>